<dbReference type="Proteomes" id="UP000019025">
    <property type="component" value="Chromosome"/>
</dbReference>
<dbReference type="eggNOG" id="COG3061">
    <property type="taxonomic scope" value="Bacteria"/>
</dbReference>
<dbReference type="AlphaFoldDB" id="W0HMX0"/>
<evidence type="ECO:0000313" key="6">
    <source>
        <dbReference type="Proteomes" id="UP000019025"/>
    </source>
</evidence>
<dbReference type="Pfam" id="PF04225">
    <property type="entry name" value="LysM_OapA"/>
    <property type="match status" value="1"/>
</dbReference>
<evidence type="ECO:0000259" key="4">
    <source>
        <dbReference type="Pfam" id="PF08525"/>
    </source>
</evidence>
<gene>
    <name evidence="5" type="primary">ytfB</name>
    <name evidence="5" type="ORF">SOPEG_1228</name>
</gene>
<dbReference type="KEGG" id="pes:SOPEG_1228"/>
<dbReference type="InterPro" id="IPR007340">
    <property type="entry name" value="LysM_Opacity-associatedA"/>
</dbReference>
<dbReference type="GO" id="GO:0042834">
    <property type="term" value="F:peptidoglycan binding"/>
    <property type="evidence" value="ECO:0007669"/>
    <property type="project" value="InterPro"/>
</dbReference>
<evidence type="ECO:0000256" key="2">
    <source>
        <dbReference type="SAM" id="Phobius"/>
    </source>
</evidence>
<keyword evidence="6" id="KW-1185">Reference proteome</keyword>
<feature type="region of interest" description="Disordered" evidence="1">
    <location>
        <begin position="1"/>
        <end position="71"/>
    </location>
</feature>
<organism evidence="5 6">
    <name type="scientific">Candidatus Sodalis pierantonii str. SOPE</name>
    <dbReference type="NCBI Taxonomy" id="2342"/>
    <lineage>
        <taxon>Bacteria</taxon>
        <taxon>Pseudomonadati</taxon>
        <taxon>Pseudomonadota</taxon>
        <taxon>Gammaproteobacteria</taxon>
        <taxon>Enterobacterales</taxon>
        <taxon>Bruguierivoracaceae</taxon>
        <taxon>Sodalis</taxon>
    </lineage>
</organism>
<reference evidence="5 6" key="1">
    <citation type="journal article" date="2014" name="Genome Biol. Evol.">
        <title>Genome degeneration and adaptation in a nascent stage of symbiosis.</title>
        <authorList>
            <person name="Oakeson K.F."/>
            <person name="Gil R."/>
            <person name="Clayton A.L."/>
            <person name="Dunn D.M."/>
            <person name="von Niederhausern A.C."/>
            <person name="Hamil C."/>
            <person name="Aoyagi A."/>
            <person name="Duval B."/>
            <person name="Baca A."/>
            <person name="Silva F.J."/>
            <person name="Vallier A."/>
            <person name="Jackson D.G."/>
            <person name="Latorre A."/>
            <person name="Weiss R.B."/>
            <person name="Heddi A."/>
            <person name="Moya A."/>
            <person name="Dale C."/>
        </authorList>
    </citation>
    <scope>NUCLEOTIDE SEQUENCE [LARGE SCALE GENOMIC DNA]</scope>
    <source>
        <strain evidence="6">none</strain>
    </source>
</reference>
<proteinExistence type="predicted"/>
<dbReference type="EMBL" id="CP006568">
    <property type="protein sequence ID" value="AHF73525.1"/>
    <property type="molecule type" value="Genomic_DNA"/>
</dbReference>
<feature type="region of interest" description="Disordered" evidence="1">
    <location>
        <begin position="88"/>
        <end position="109"/>
    </location>
</feature>
<dbReference type="Pfam" id="PF08525">
    <property type="entry name" value="OapA_N"/>
    <property type="match status" value="1"/>
</dbReference>
<protein>
    <submittedName>
        <fullName evidence="5">Putative cell envelope opacity-associated protein A</fullName>
    </submittedName>
</protein>
<feature type="transmembrane region" description="Helical" evidence="2">
    <location>
        <begin position="140"/>
        <end position="157"/>
    </location>
</feature>
<evidence type="ECO:0000259" key="3">
    <source>
        <dbReference type="Pfam" id="PF04225"/>
    </source>
</evidence>
<dbReference type="HOGENOM" id="CLU_065360_0_0_6"/>
<name>W0HMX0_9GAMM</name>
<sequence length="280" mass="30030">MGRIAPRKNTSPGFSLPGLDGLREKWRRRFGPDDDVSRPAVESDERAPTSESVKRTPGKNTGAQDSLPAASTEDAPYALAIGSAGHRPDYLTDVPPRTSAAPAPPSEGASLRGQALLATLWHLPDGFNWMGPLPLMHRRWLLIIALLVAIALLWPYSPTTPPAPVARNDAASSAVPSMQAELVDNSAGGGNTDERHVQTYRIVDGQTLAQLFRAHNLPVEDVFAMAQVEGNDKPLSSLQAGQEVRIVQNAQGVVTLLEIETGAAGPVRFALQPDGSYQRR</sequence>
<dbReference type="Gene3D" id="3.10.450.350">
    <property type="match status" value="1"/>
</dbReference>
<keyword evidence="2" id="KW-1133">Transmembrane helix</keyword>
<dbReference type="InterPro" id="IPR013731">
    <property type="entry name" value="OapA_N"/>
</dbReference>
<accession>W0HMX0</accession>
<evidence type="ECO:0000256" key="1">
    <source>
        <dbReference type="SAM" id="MobiDB-lite"/>
    </source>
</evidence>
<feature type="compositionally biased region" description="Basic and acidic residues" evidence="1">
    <location>
        <begin position="30"/>
        <end position="54"/>
    </location>
</feature>
<feature type="domain" description="Opacity-associated protein A-like N-terminal" evidence="4">
    <location>
        <begin position="129"/>
        <end position="156"/>
    </location>
</feature>
<evidence type="ECO:0000313" key="5">
    <source>
        <dbReference type="EMBL" id="AHF73525.1"/>
    </source>
</evidence>
<feature type="domain" description="Opacity-associated protein A LysM-like" evidence="3">
    <location>
        <begin position="197"/>
        <end position="279"/>
    </location>
</feature>
<keyword evidence="2" id="KW-0812">Transmembrane</keyword>
<dbReference type="PATRIC" id="fig|2342.5.peg.1284"/>
<keyword evidence="2" id="KW-0472">Membrane</keyword>